<evidence type="ECO:0000256" key="1">
    <source>
        <dbReference type="SAM" id="MobiDB-lite"/>
    </source>
</evidence>
<name>A0A8S5NGR0_9CAUD</name>
<protein>
    <submittedName>
        <fullName evidence="2">Uncharacterized protein</fullName>
    </submittedName>
</protein>
<sequence length="29" mass="3271">MRRKPGTDVPMTKASGGRPVRQTKEATWK</sequence>
<proteinExistence type="predicted"/>
<feature type="region of interest" description="Disordered" evidence="1">
    <location>
        <begin position="1"/>
        <end position="29"/>
    </location>
</feature>
<accession>A0A8S5NGR0</accession>
<dbReference type="EMBL" id="BK015161">
    <property type="protein sequence ID" value="DAD93540.1"/>
    <property type="molecule type" value="Genomic_DNA"/>
</dbReference>
<evidence type="ECO:0000313" key="2">
    <source>
        <dbReference type="EMBL" id="DAD93540.1"/>
    </source>
</evidence>
<organism evidence="2">
    <name type="scientific">Siphoviridae sp. ctB9N2</name>
    <dbReference type="NCBI Taxonomy" id="2826188"/>
    <lineage>
        <taxon>Viruses</taxon>
        <taxon>Duplodnaviria</taxon>
        <taxon>Heunggongvirae</taxon>
        <taxon>Uroviricota</taxon>
        <taxon>Caudoviricetes</taxon>
    </lineage>
</organism>
<reference evidence="2" key="1">
    <citation type="journal article" date="2021" name="Proc. Natl. Acad. Sci. U.S.A.">
        <title>A Catalog of Tens of Thousands of Viruses from Human Metagenomes Reveals Hidden Associations with Chronic Diseases.</title>
        <authorList>
            <person name="Tisza M.J."/>
            <person name="Buck C.B."/>
        </authorList>
    </citation>
    <scope>NUCLEOTIDE SEQUENCE</scope>
    <source>
        <strain evidence="2">CtB9N2</strain>
    </source>
</reference>